<keyword evidence="1" id="KW-0343">GTPase activation</keyword>
<dbReference type="EnsemblMetazoa" id="XM_028292172.2">
    <property type="protein sequence ID" value="XP_028147973.1"/>
    <property type="gene ID" value="LOC114341352"/>
</dbReference>
<dbReference type="FunFam" id="2.30.29.30:FF:000366">
    <property type="entry name" value="Uncharacterized protein, isoform B"/>
    <property type="match status" value="1"/>
</dbReference>
<evidence type="ECO:0000313" key="8">
    <source>
        <dbReference type="Proteomes" id="UP001652700"/>
    </source>
</evidence>
<evidence type="ECO:0000256" key="1">
    <source>
        <dbReference type="ARBA" id="ARBA00022468"/>
    </source>
</evidence>
<feature type="region of interest" description="Disordered" evidence="4">
    <location>
        <begin position="88"/>
        <end position="111"/>
    </location>
</feature>
<dbReference type="GO" id="GO:0031267">
    <property type="term" value="F:small GTPase binding"/>
    <property type="evidence" value="ECO:0007669"/>
    <property type="project" value="TreeGrafter"/>
</dbReference>
<keyword evidence="2 3" id="KW-0175">Coiled coil</keyword>
<feature type="compositionally biased region" description="Polar residues" evidence="4">
    <location>
        <begin position="1064"/>
        <end position="1075"/>
    </location>
</feature>
<dbReference type="GO" id="GO:0005096">
    <property type="term" value="F:GTPase activator activity"/>
    <property type="evidence" value="ECO:0007669"/>
    <property type="project" value="UniProtKB-KW"/>
</dbReference>
<protein>
    <submittedName>
        <fullName evidence="9 10">Rab GTPase-activating protein 1-like isoform X1</fullName>
    </submittedName>
</protein>
<feature type="compositionally biased region" description="Polar residues" evidence="4">
    <location>
        <begin position="1"/>
        <end position="15"/>
    </location>
</feature>
<sequence length="1075" mass="121313">MEDSLSVKSTESVATSEEFDFIGDKPGVSKTPTLDFQNGDLNELTKALKEVLQEPDSAMSTTESAESEEKKIGQSTFYGKPVQLGMDPLSQGQFSPIDHSDSTRIDSGSEEECSISDVDQDCTIFSGVTYLGAAAINAPKSETEIQRNIAILNEQSVEQGIKVAVSVPSSSQGLVVLYDALSNSVISRYEIHRILFYARGPADSPEASCFAFTWSHGETQESAIFQCHVFRCDIGEAVSRVSSCFAKAFQRVPRSVSTMSSSITSGGDVMTGSMTTNSEARILLYVFEVNLEIKEDDGKGSYSTVGKDKNGFRLKANVGKQLSLSIRQVSDNGPHLFIERCFGVLVAAGRHVKHSDMRLLEMQEQTASGAAASHERNCTLISADWDPTEDNFELLNTETPKDFKQFMTVAVDLVIRGIQEPVRFLIETPVRVYSQSERTFWYFQRKSLIQQFFLNLKEVVSELNDVYYEVLNMETSGELDRNLLNLNLNLSSLIHSPSITSIDTLTPKEEYFSDGDEPLLSGTGSVSKDCSVDVLESWADILQKWKSTNFKQRPKQLSALVKLGVPEALRGEVWQRLAGIDENSTMMENYRLLITKESSCENVIQRDIARTLPAHEFFKEAGGLGQDSLYRVSKAYAIYDSEVGYCQGLSYLAATLILHMPEEQAFCILVKLMYDYHLRDLYKHGFDNLYLRLYQLNRLMEEHLSSLSLHFTEHHIETHMFASQWFLTVFTARFPLYFMFHVIDIFLLQGIDTLFQVAIALLMTCKKDLLQLDFEGILKYFRVSLPKKCRSEEAAKQLIKLACSIKVKKLKRYEADFIALKDSWEIINLDSEAADQAEKEASEVEQLRLAVVRYEDERKMMMDEISQLKEMLKREVNQAESDKSSNAAIINDYKLVRQRLDTQLHEVKAELDSLKTKVSNCESCSQHLEKASIDKTTSSNENANEEERIRELELELAQTKLAHVEAECRNQNLTHQLRATEVELTTAKNSWPPWLSKTLSSIKEVANKKEFTGFTVSNCTNITPNQPTFVSHISASRRESVPSKRDKSLLTKEPRRESVPIIKDSQSCSSLKSHH</sequence>
<feature type="region of interest" description="Disordered" evidence="4">
    <location>
        <begin position="1033"/>
        <end position="1075"/>
    </location>
</feature>
<organism evidence="9">
    <name type="scientific">Diabrotica virgifera virgifera</name>
    <name type="common">western corn rootworm</name>
    <dbReference type="NCBI Taxonomy" id="50390"/>
    <lineage>
        <taxon>Eukaryota</taxon>
        <taxon>Metazoa</taxon>
        <taxon>Ecdysozoa</taxon>
        <taxon>Arthropoda</taxon>
        <taxon>Hexapoda</taxon>
        <taxon>Insecta</taxon>
        <taxon>Pterygota</taxon>
        <taxon>Neoptera</taxon>
        <taxon>Endopterygota</taxon>
        <taxon>Coleoptera</taxon>
        <taxon>Polyphaga</taxon>
        <taxon>Cucujiformia</taxon>
        <taxon>Chrysomeloidea</taxon>
        <taxon>Chrysomelidae</taxon>
        <taxon>Galerucinae</taxon>
        <taxon>Diabroticina</taxon>
        <taxon>Diabroticites</taxon>
        <taxon>Diabrotica</taxon>
    </lineage>
</organism>
<feature type="region of interest" description="Disordered" evidence="4">
    <location>
        <begin position="1"/>
        <end position="37"/>
    </location>
</feature>
<evidence type="ECO:0000256" key="2">
    <source>
        <dbReference type="ARBA" id="ARBA00023054"/>
    </source>
</evidence>
<dbReference type="FunFam" id="1.10.10.750:FF:000003">
    <property type="entry name" value="GTPase activating protein (Evi5)"/>
    <property type="match status" value="1"/>
</dbReference>
<dbReference type="Pfam" id="PF00566">
    <property type="entry name" value="RabGAP-TBC"/>
    <property type="match status" value="1"/>
</dbReference>
<evidence type="ECO:0000256" key="3">
    <source>
        <dbReference type="SAM" id="Coils"/>
    </source>
</evidence>
<evidence type="ECO:0000313" key="9">
    <source>
        <dbReference type="RefSeq" id="XP_028147973.1"/>
    </source>
</evidence>
<dbReference type="GeneID" id="114341352"/>
<keyword evidence="8" id="KW-1185">Reference proteome</keyword>
<dbReference type="Gene3D" id="1.10.8.270">
    <property type="entry name" value="putative rabgap domain of human tbc1 domain family member 14 like domains"/>
    <property type="match status" value="1"/>
</dbReference>
<dbReference type="SMART" id="SM00462">
    <property type="entry name" value="PTB"/>
    <property type="match status" value="1"/>
</dbReference>
<dbReference type="Gene3D" id="1.10.472.80">
    <property type="entry name" value="Ypt/Rab-GAP domain of gyp1p, domain 3"/>
    <property type="match status" value="1"/>
</dbReference>
<accession>A0A6P7GRR8</accession>
<dbReference type="InterPro" id="IPR035969">
    <property type="entry name" value="Rab-GAP_TBC_sf"/>
</dbReference>
<dbReference type="FunFam" id="1.10.8.270:FF:000001">
    <property type="entry name" value="TBC1 domain family member 1"/>
    <property type="match status" value="1"/>
</dbReference>
<dbReference type="Proteomes" id="UP001652700">
    <property type="component" value="Unplaced"/>
</dbReference>
<dbReference type="InterPro" id="IPR000195">
    <property type="entry name" value="Rab-GAP-TBC_dom"/>
</dbReference>
<dbReference type="Pfam" id="PF12473">
    <property type="entry name" value="DUF3694"/>
    <property type="match status" value="1"/>
</dbReference>
<dbReference type="PANTHER" id="PTHR47219">
    <property type="entry name" value="RAB GTPASE-ACTIVATING PROTEIN 1-LIKE"/>
    <property type="match status" value="1"/>
</dbReference>
<dbReference type="PROSITE" id="PS01179">
    <property type="entry name" value="PID"/>
    <property type="match status" value="1"/>
</dbReference>
<feature type="region of interest" description="Disordered" evidence="4">
    <location>
        <begin position="50"/>
        <end position="74"/>
    </location>
</feature>
<dbReference type="InterPro" id="IPR022164">
    <property type="entry name" value="Kinesin-like"/>
</dbReference>
<dbReference type="RefSeq" id="XP_028147973.1">
    <property type="nucleotide sequence ID" value="XM_028292172.1"/>
</dbReference>
<dbReference type="AlphaFoldDB" id="A0A6P7GRR8"/>
<evidence type="ECO:0000259" key="6">
    <source>
        <dbReference type="PROSITE" id="PS50086"/>
    </source>
</evidence>
<reference evidence="7" key="2">
    <citation type="submission" date="2025-05" db="UniProtKB">
        <authorList>
            <consortium name="EnsemblMetazoa"/>
        </authorList>
    </citation>
    <scope>IDENTIFICATION</scope>
</reference>
<dbReference type="Gene3D" id="2.30.29.30">
    <property type="entry name" value="Pleckstrin-homology domain (PH domain)/Phosphotyrosine-binding domain (PTB)"/>
    <property type="match status" value="1"/>
</dbReference>
<feature type="coiled-coil region" evidence="3">
    <location>
        <begin position="827"/>
        <end position="990"/>
    </location>
</feature>
<evidence type="ECO:0000313" key="7">
    <source>
        <dbReference type="EnsemblMetazoa" id="XP_028147973.1"/>
    </source>
</evidence>
<dbReference type="EnsemblMetazoa" id="XM_028292244.2">
    <property type="protein sequence ID" value="XP_028148045.1"/>
    <property type="gene ID" value="LOC114341352"/>
</dbReference>
<dbReference type="OrthoDB" id="295078at2759"/>
<dbReference type="Pfam" id="PF00640">
    <property type="entry name" value="PID"/>
    <property type="match status" value="1"/>
</dbReference>
<dbReference type="SMART" id="SM00164">
    <property type="entry name" value="TBC"/>
    <property type="match status" value="1"/>
</dbReference>
<feature type="domain" description="Rab-GAP TBC" evidence="6">
    <location>
        <begin position="564"/>
        <end position="750"/>
    </location>
</feature>
<proteinExistence type="predicted"/>
<dbReference type="SUPFAM" id="SSF47923">
    <property type="entry name" value="Ypt/Rab-GAP domain of gyp1p"/>
    <property type="match status" value="2"/>
</dbReference>
<name>A0A6P7GRR8_DIAVI</name>
<dbReference type="Gene3D" id="1.10.10.750">
    <property type="entry name" value="Ypt/Rab-GAP domain of gyp1p, domain 1"/>
    <property type="match status" value="1"/>
</dbReference>
<dbReference type="RefSeq" id="XP_028148045.1">
    <property type="nucleotide sequence ID" value="XM_028292244.1"/>
</dbReference>
<gene>
    <name evidence="9 10" type="primary">LOC114341352</name>
</gene>
<feature type="domain" description="PID" evidence="5">
    <location>
        <begin position="175"/>
        <end position="250"/>
    </location>
</feature>
<evidence type="ECO:0000259" key="5">
    <source>
        <dbReference type="PROSITE" id="PS01179"/>
    </source>
</evidence>
<reference evidence="9 10" key="1">
    <citation type="submission" date="2025-04" db="UniProtKB">
        <authorList>
            <consortium name="RefSeq"/>
        </authorList>
    </citation>
    <scope>IDENTIFICATION</scope>
    <source>
        <tissue evidence="9 10">Whole insect</tissue>
    </source>
</reference>
<dbReference type="InterPro" id="IPR006020">
    <property type="entry name" value="PTB/PI_dom"/>
</dbReference>
<dbReference type="PANTHER" id="PTHR47219:SF9">
    <property type="entry name" value="GTPASE ACTIVATING PROTEIN AND CENTROSOME-ASSOCIATED, ISOFORM B"/>
    <property type="match status" value="1"/>
</dbReference>
<dbReference type="SUPFAM" id="SSF50729">
    <property type="entry name" value="PH domain-like"/>
    <property type="match status" value="1"/>
</dbReference>
<evidence type="ECO:0000313" key="10">
    <source>
        <dbReference type="RefSeq" id="XP_028148045.1"/>
    </source>
</evidence>
<dbReference type="InterPro" id="IPR011993">
    <property type="entry name" value="PH-like_dom_sf"/>
</dbReference>
<dbReference type="CDD" id="cd01211">
    <property type="entry name" value="PTB_Rab6GAP"/>
    <property type="match status" value="1"/>
</dbReference>
<feature type="compositionally biased region" description="Basic and acidic residues" evidence="4">
    <location>
        <begin position="1036"/>
        <end position="1058"/>
    </location>
</feature>
<dbReference type="PROSITE" id="PS50086">
    <property type="entry name" value="TBC_RABGAP"/>
    <property type="match status" value="1"/>
</dbReference>
<dbReference type="InterPro" id="IPR050302">
    <property type="entry name" value="Rab_GAP_TBC_domain"/>
</dbReference>
<evidence type="ECO:0000256" key="4">
    <source>
        <dbReference type="SAM" id="MobiDB-lite"/>
    </source>
</evidence>
<dbReference type="FunFam" id="1.10.472.80:FF:000027">
    <property type="entry name" value="GTPase activating protein (Evi5)"/>
    <property type="match status" value="1"/>
</dbReference>
<dbReference type="KEGG" id="dvv:114341352"/>